<keyword evidence="5" id="KW-1003">Cell membrane</keyword>
<protein>
    <recommendedName>
        <fullName evidence="3">Type II secretion system protein N</fullName>
    </recommendedName>
    <alternativeName>
        <fullName evidence="10">General secretion pathway protein N</fullName>
    </alternativeName>
</protein>
<sequence>MKKKLLYSGFLVMVFLISVVAHIPASLVMNQLSSSEVMRVTGVDGTVWSGSAQQLFWQGQNVGDLNWDIQVSQLLMAKFEVAVRFGRGSDMGVRGKGNLGLGFSGPYADKVVVSVAANKLATLFPLPVPVTFQGQVELSLNHYRYDSPWCESAEGSLAWTHGRVDSPLGELSLGPVVADLQCQSNQMTLNGQQNSDQMSSEFALQLQPDMSYSAKAWFKPEAQFPPEMAEQLQWIGAPDNQGKYQFNYQGQL</sequence>
<evidence type="ECO:0000256" key="6">
    <source>
        <dbReference type="ARBA" id="ARBA00022519"/>
    </source>
</evidence>
<dbReference type="GO" id="GO:0015627">
    <property type="term" value="C:type II protein secretion system complex"/>
    <property type="evidence" value="ECO:0007669"/>
    <property type="project" value="InterPro"/>
</dbReference>
<reference evidence="13 14" key="1">
    <citation type="journal article" date="2017" name="J. Fish Dis.">
        <title>Comparative assessment of Vibrio virulence in marine fish larvae.</title>
        <authorList>
            <person name="Ronneseth A."/>
            <person name="Castillo D."/>
            <person name="D'Alvise P."/>
            <person name="Tonnesen O."/>
            <person name="Haugland G."/>
            <person name="Grotkjaer T."/>
            <person name="Engell-Sorensen K."/>
            <person name="Norremark L."/>
            <person name="Bergh O."/>
            <person name="Wergeland H.I."/>
            <person name="Gram L."/>
        </authorList>
    </citation>
    <scope>NUCLEOTIDE SEQUENCE [LARGE SCALE GENOMIC DNA]</scope>
    <source>
        <strain evidence="13 14">90-11-286</strain>
    </source>
</reference>
<keyword evidence="9" id="KW-0472">Membrane</keyword>
<reference evidence="12" key="3">
    <citation type="journal article" date="2021" name="PeerJ">
        <title>Analysis of 44 Vibrio anguillarum genomes reveals high genetic diversity.</title>
        <authorList>
            <person name="Hansen M.J."/>
            <person name="Dalsgaard I."/>
        </authorList>
    </citation>
    <scope>NUCLEOTIDE SEQUENCE</scope>
    <source>
        <strain evidence="12">850617-1/1</strain>
    </source>
</reference>
<dbReference type="GO" id="GO:0005886">
    <property type="term" value="C:plasma membrane"/>
    <property type="evidence" value="ECO:0007669"/>
    <property type="project" value="UniProtKB-SubCell"/>
</dbReference>
<dbReference type="Proteomes" id="UP000078309">
    <property type="component" value="Unassembled WGS sequence"/>
</dbReference>
<evidence type="ECO:0000256" key="5">
    <source>
        <dbReference type="ARBA" id="ARBA00022475"/>
    </source>
</evidence>
<reference evidence="11 15" key="2">
    <citation type="submission" date="2018-12" db="EMBL/GenBank/DDBJ databases">
        <title>Characterization and Draft Genome of Vibrio anguillarum J360 Marine Pathogen Isolated from an Outbreak in Lumpfish (Cyclopterus lumpus).</title>
        <authorList>
            <person name="Vasquez J.I."/>
            <person name="Cao T."/>
            <person name="Chakraborty S."/>
            <person name="Gnanagobal H."/>
            <person name="Wescot J."/>
            <person name="Boyce D."/>
            <person name="Santander J."/>
        </authorList>
    </citation>
    <scope>NUCLEOTIDE SEQUENCE [LARGE SCALE GENOMIC DNA]</scope>
    <source>
        <strain evidence="11 15">J360</strain>
    </source>
</reference>
<evidence type="ECO:0000256" key="9">
    <source>
        <dbReference type="ARBA" id="ARBA00023136"/>
    </source>
</evidence>
<evidence type="ECO:0000256" key="4">
    <source>
        <dbReference type="ARBA" id="ARBA00022448"/>
    </source>
</evidence>
<dbReference type="GO" id="GO:0015628">
    <property type="term" value="P:protein secretion by the type II secretion system"/>
    <property type="evidence" value="ECO:0007669"/>
    <property type="project" value="InterPro"/>
</dbReference>
<evidence type="ECO:0000313" key="14">
    <source>
        <dbReference type="Proteomes" id="UP000078309"/>
    </source>
</evidence>
<evidence type="ECO:0000256" key="8">
    <source>
        <dbReference type="ARBA" id="ARBA00022927"/>
    </source>
</evidence>
<comment type="similarity">
    <text evidence="2">Belongs to the GSP N family.</text>
</comment>
<keyword evidence="6" id="KW-0997">Cell inner membrane</keyword>
<dbReference type="Pfam" id="PF01203">
    <property type="entry name" value="T2SSN"/>
    <property type="match status" value="1"/>
</dbReference>
<reference evidence="13" key="4">
    <citation type="submission" date="2021-05" db="EMBL/GenBank/DDBJ databases">
        <authorList>
            <person name="Kalatzis P.G."/>
            <person name="Castillo D."/>
            <person name="D'Alvise P."/>
            <person name="Middelboe M."/>
            <person name="Gram L."/>
        </authorList>
    </citation>
    <scope>NUCLEOTIDE SEQUENCE</scope>
    <source>
        <strain evidence="13">90-11-286</strain>
    </source>
</reference>
<dbReference type="AlphaFoldDB" id="A0A191W0V3"/>
<comment type="subcellular location">
    <subcellularLocation>
        <location evidence="1">Cell inner membrane</location>
    </subcellularLocation>
</comment>
<organism evidence="12 16">
    <name type="scientific">Vibrio anguillarum</name>
    <name type="common">Listonella anguillarum</name>
    <dbReference type="NCBI Taxonomy" id="55601"/>
    <lineage>
        <taxon>Bacteria</taxon>
        <taxon>Pseudomonadati</taxon>
        <taxon>Pseudomonadota</taxon>
        <taxon>Gammaproteobacteria</taxon>
        <taxon>Vibrionales</taxon>
        <taxon>Vibrionaceae</taxon>
        <taxon>Vibrio</taxon>
    </lineage>
</organism>
<keyword evidence="8" id="KW-0653">Protein transport</keyword>
<evidence type="ECO:0000313" key="11">
    <source>
        <dbReference type="EMBL" id="AZS25106.1"/>
    </source>
</evidence>
<evidence type="ECO:0000313" key="16">
    <source>
        <dbReference type="Proteomes" id="UP000786185"/>
    </source>
</evidence>
<evidence type="ECO:0000256" key="7">
    <source>
        <dbReference type="ARBA" id="ARBA00022692"/>
    </source>
</evidence>
<dbReference type="RefSeq" id="WP_019282844.1">
    <property type="nucleotide sequence ID" value="NZ_CP022468.1"/>
</dbReference>
<dbReference type="Proteomes" id="UP000786185">
    <property type="component" value="Unassembled WGS sequence"/>
</dbReference>
<name>A0A191W0V3_VIBAN</name>
<dbReference type="EMBL" id="JAHGUI010000025">
    <property type="protein sequence ID" value="MBT2918576.1"/>
    <property type="molecule type" value="Genomic_DNA"/>
</dbReference>
<evidence type="ECO:0000313" key="15">
    <source>
        <dbReference type="Proteomes" id="UP000256923"/>
    </source>
</evidence>
<evidence type="ECO:0000313" key="12">
    <source>
        <dbReference type="EMBL" id="MBF4436077.1"/>
    </source>
</evidence>
<proteinExistence type="inferred from homology"/>
<dbReference type="OrthoDB" id="6118198at2"/>
<dbReference type="EMBL" id="SCLC01000032">
    <property type="protein sequence ID" value="MBF4436077.1"/>
    <property type="molecule type" value="Genomic_DNA"/>
</dbReference>
<evidence type="ECO:0000256" key="2">
    <source>
        <dbReference type="ARBA" id="ARBA00007208"/>
    </source>
</evidence>
<gene>
    <name evidence="11" type="ORF">DYL72_08650</name>
    <name evidence="12" type="ORF">ERJ77_16405</name>
    <name evidence="13" type="ORF">PL14_07745</name>
</gene>
<evidence type="ECO:0000256" key="3">
    <source>
        <dbReference type="ARBA" id="ARBA00021563"/>
    </source>
</evidence>
<dbReference type="InterPro" id="IPR022792">
    <property type="entry name" value="T2SS_protein-GspN"/>
</dbReference>
<accession>A0A191W0V3</accession>
<dbReference type="EMBL" id="CP034672">
    <property type="protein sequence ID" value="AZS25106.1"/>
    <property type="molecule type" value="Genomic_DNA"/>
</dbReference>
<dbReference type="Proteomes" id="UP000256923">
    <property type="component" value="Chromosome 1"/>
</dbReference>
<keyword evidence="4" id="KW-0813">Transport</keyword>
<dbReference type="STRING" id="55601.AA407_00165"/>
<evidence type="ECO:0000313" key="13">
    <source>
        <dbReference type="EMBL" id="MBT2918576.1"/>
    </source>
</evidence>
<evidence type="ECO:0000256" key="1">
    <source>
        <dbReference type="ARBA" id="ARBA00004533"/>
    </source>
</evidence>
<evidence type="ECO:0000256" key="10">
    <source>
        <dbReference type="ARBA" id="ARBA00030772"/>
    </source>
</evidence>
<keyword evidence="7" id="KW-0812">Transmembrane</keyword>